<evidence type="ECO:0000256" key="4">
    <source>
        <dbReference type="ARBA" id="ARBA00023136"/>
    </source>
</evidence>
<evidence type="ECO:0000256" key="5">
    <source>
        <dbReference type="SAM" id="Phobius"/>
    </source>
</evidence>
<organism evidence="6 7">
    <name type="scientific">Lusitaniella coriacea LEGE 07157</name>
    <dbReference type="NCBI Taxonomy" id="945747"/>
    <lineage>
        <taxon>Bacteria</taxon>
        <taxon>Bacillati</taxon>
        <taxon>Cyanobacteriota</taxon>
        <taxon>Cyanophyceae</taxon>
        <taxon>Spirulinales</taxon>
        <taxon>Lusitaniellaceae</taxon>
        <taxon>Lusitaniella</taxon>
    </lineage>
</organism>
<proteinExistence type="predicted"/>
<feature type="transmembrane region" description="Helical" evidence="5">
    <location>
        <begin position="22"/>
        <end position="39"/>
    </location>
</feature>
<dbReference type="EMBL" id="JADEWZ010000001">
    <property type="protein sequence ID" value="MBE9114283.1"/>
    <property type="molecule type" value="Genomic_DNA"/>
</dbReference>
<feature type="transmembrane region" description="Helical" evidence="5">
    <location>
        <begin position="75"/>
        <end position="92"/>
    </location>
</feature>
<comment type="subcellular location">
    <subcellularLocation>
        <location evidence="1">Cell membrane</location>
        <topology evidence="1">Multi-pass membrane protein</topology>
    </subcellularLocation>
</comment>
<dbReference type="GO" id="GO:0005886">
    <property type="term" value="C:plasma membrane"/>
    <property type="evidence" value="ECO:0007669"/>
    <property type="project" value="UniProtKB-SubCell"/>
</dbReference>
<dbReference type="RefSeq" id="WP_194027377.1">
    <property type="nucleotide sequence ID" value="NZ_JADEWZ010000001.1"/>
</dbReference>
<dbReference type="AlphaFoldDB" id="A0A8J7B8A6"/>
<name>A0A8J7B8A6_9CYAN</name>
<dbReference type="GO" id="GO:0005524">
    <property type="term" value="F:ATP binding"/>
    <property type="evidence" value="ECO:0007669"/>
    <property type="project" value="InterPro"/>
</dbReference>
<evidence type="ECO:0000256" key="3">
    <source>
        <dbReference type="ARBA" id="ARBA00022989"/>
    </source>
</evidence>
<dbReference type="InterPro" id="IPR036640">
    <property type="entry name" value="ABC1_TM_sf"/>
</dbReference>
<gene>
    <name evidence="6" type="ORF">IQ249_00080</name>
</gene>
<comment type="caution">
    <text evidence="6">The sequence shown here is derived from an EMBL/GenBank/DDBJ whole genome shotgun (WGS) entry which is preliminary data.</text>
</comment>
<evidence type="ECO:0000313" key="7">
    <source>
        <dbReference type="Proteomes" id="UP000654482"/>
    </source>
</evidence>
<keyword evidence="3 5" id="KW-1133">Transmembrane helix</keyword>
<dbReference type="SUPFAM" id="SSF90123">
    <property type="entry name" value="ABC transporter transmembrane region"/>
    <property type="match status" value="1"/>
</dbReference>
<feature type="transmembrane region" description="Helical" evidence="5">
    <location>
        <begin position="46"/>
        <end position="63"/>
    </location>
</feature>
<accession>A0A8J7B8A6</accession>
<protein>
    <submittedName>
        <fullName evidence="6">DUF962 domain-containing protein</fullName>
    </submittedName>
</protein>
<dbReference type="InterPro" id="IPR009305">
    <property type="entry name" value="Mpo1-like"/>
</dbReference>
<keyword evidence="7" id="KW-1185">Reference proteome</keyword>
<dbReference type="Pfam" id="PF06127">
    <property type="entry name" value="Mpo1-like"/>
    <property type="match status" value="1"/>
</dbReference>
<keyword evidence="2 5" id="KW-0812">Transmembrane</keyword>
<evidence type="ECO:0000256" key="2">
    <source>
        <dbReference type="ARBA" id="ARBA00022692"/>
    </source>
</evidence>
<evidence type="ECO:0000256" key="1">
    <source>
        <dbReference type="ARBA" id="ARBA00004651"/>
    </source>
</evidence>
<dbReference type="Proteomes" id="UP000654482">
    <property type="component" value="Unassembled WGS sequence"/>
</dbReference>
<evidence type="ECO:0000313" key="6">
    <source>
        <dbReference type="EMBL" id="MBE9114283.1"/>
    </source>
</evidence>
<reference evidence="6" key="1">
    <citation type="submission" date="2020-10" db="EMBL/GenBank/DDBJ databases">
        <authorList>
            <person name="Castelo-Branco R."/>
            <person name="Eusebio N."/>
            <person name="Adriana R."/>
            <person name="Vieira A."/>
            <person name="Brugerolle De Fraissinette N."/>
            <person name="Rezende De Castro R."/>
            <person name="Schneider M.P."/>
            <person name="Vasconcelos V."/>
            <person name="Leao P.N."/>
        </authorList>
    </citation>
    <scope>NUCLEOTIDE SEQUENCE</scope>
    <source>
        <strain evidence="6">LEGE 07157</strain>
    </source>
</reference>
<keyword evidence="4 5" id="KW-0472">Membrane</keyword>
<sequence length="106" mass="12256">MSYYQDAKDHFLASHQHPINQFLHHVTNLIAIAAIILLFYDWRLTAVCLVLTQVLAIGGHIFFEKNEPAFRKYPGIVILVSLSWSFENAFGLRQVWQKRKLTANNS</sequence>